<dbReference type="InterPro" id="IPR013747">
    <property type="entry name" value="ACP_syn_III_C"/>
</dbReference>
<dbReference type="AlphaFoldDB" id="A0A1F6DB94"/>
<evidence type="ECO:0000259" key="3">
    <source>
        <dbReference type="Pfam" id="PF08541"/>
    </source>
</evidence>
<dbReference type="GO" id="GO:0004421">
    <property type="term" value="F:hydroxymethylglutaryl-CoA synthase activity"/>
    <property type="evidence" value="ECO:0007669"/>
    <property type="project" value="InterPro"/>
</dbReference>
<dbReference type="InterPro" id="IPR004656">
    <property type="entry name" value="HMG_CoA_Synthase"/>
</dbReference>
<evidence type="ECO:0000256" key="1">
    <source>
        <dbReference type="ARBA" id="ARBA00022679"/>
    </source>
</evidence>
<evidence type="ECO:0000256" key="2">
    <source>
        <dbReference type="ARBA" id="ARBA00023315"/>
    </source>
</evidence>
<dbReference type="NCBIfam" id="NF003274">
    <property type="entry name" value="PRK04262.1"/>
    <property type="match status" value="1"/>
</dbReference>
<dbReference type="PANTHER" id="PTHR34069:SF3">
    <property type="entry name" value="ACYL-COA:ACYL-COA ALKYLTRANSFERASE"/>
    <property type="match status" value="1"/>
</dbReference>
<dbReference type="Pfam" id="PF08541">
    <property type="entry name" value="ACP_syn_III_C"/>
    <property type="match status" value="1"/>
</dbReference>
<dbReference type="Gene3D" id="3.40.47.10">
    <property type="match status" value="1"/>
</dbReference>
<organism evidence="4 5">
    <name type="scientific">Candidatus Kaiserbacteria bacterium RIFCSPHIGHO2_02_FULL_49_16</name>
    <dbReference type="NCBI Taxonomy" id="1798490"/>
    <lineage>
        <taxon>Bacteria</taxon>
        <taxon>Candidatus Kaiseribacteriota</taxon>
    </lineage>
</organism>
<evidence type="ECO:0000313" key="4">
    <source>
        <dbReference type="EMBL" id="OGG58703.1"/>
    </source>
</evidence>
<dbReference type="InterPro" id="IPR016039">
    <property type="entry name" value="Thiolase-like"/>
</dbReference>
<feature type="domain" description="Beta-ketoacyl-[acyl-carrier-protein] synthase III C-terminal" evidence="3">
    <location>
        <begin position="227"/>
        <end position="310"/>
    </location>
</feature>
<evidence type="ECO:0000313" key="5">
    <source>
        <dbReference type="Proteomes" id="UP000178042"/>
    </source>
</evidence>
<dbReference type="SUPFAM" id="SSF53901">
    <property type="entry name" value="Thiolase-like"/>
    <property type="match status" value="1"/>
</dbReference>
<dbReference type="EMBL" id="MFLD01000037">
    <property type="protein sequence ID" value="OGG58703.1"/>
    <property type="molecule type" value="Genomic_DNA"/>
</dbReference>
<sequence length="343" mass="37401">MTHSAILGFGAYLPKYRIKISDIARHWEQDPASLLSGLGVEEKSVPGLDEDSFTLAFEAAQLALKTSGIPPSRVSAIFVGSESHPYAVKPTSGMLVSALKLDPFSHAADLEFACKSGTAGMQIVDSFIRSGQINFGFAIGTDTAQSKPGDALEYTAAAGAAAFLLGPDSHKNALCRIDKTLSYTTDTPDFWRAVNEPYPRHAGRFTGEPGYFHHTRETISAVVKEWKIKLPEINHVVFHMPNAKFPMRIAKECGIIKEQMRAGFIVPSIGNTYSACSLIGLVSVLEQAKKDELILVVSYGSGSGCDAFLMTMLKNGKPLPIDEREREYLKYDEYLEHSGMLSS</sequence>
<protein>
    <recommendedName>
        <fullName evidence="3">Beta-ketoacyl-[acyl-carrier-protein] synthase III C-terminal domain-containing protein</fullName>
    </recommendedName>
</protein>
<dbReference type="Proteomes" id="UP000178042">
    <property type="component" value="Unassembled WGS sequence"/>
</dbReference>
<dbReference type="PANTHER" id="PTHR34069">
    <property type="entry name" value="3-OXOACYL-[ACYL-CARRIER-PROTEIN] SYNTHASE 3"/>
    <property type="match status" value="1"/>
</dbReference>
<dbReference type="CDD" id="cd00827">
    <property type="entry name" value="init_cond_enzymes"/>
    <property type="match status" value="1"/>
</dbReference>
<comment type="caution">
    <text evidence="4">The sequence shown here is derived from an EMBL/GenBank/DDBJ whole genome shotgun (WGS) entry which is preliminary data.</text>
</comment>
<accession>A0A1F6DB94</accession>
<name>A0A1F6DB94_9BACT</name>
<keyword evidence="2" id="KW-0012">Acyltransferase</keyword>
<keyword evidence="1" id="KW-0808">Transferase</keyword>
<proteinExistence type="predicted"/>
<reference evidence="4 5" key="1">
    <citation type="journal article" date="2016" name="Nat. Commun.">
        <title>Thousands of microbial genomes shed light on interconnected biogeochemical processes in an aquifer system.</title>
        <authorList>
            <person name="Anantharaman K."/>
            <person name="Brown C.T."/>
            <person name="Hug L.A."/>
            <person name="Sharon I."/>
            <person name="Castelle C.J."/>
            <person name="Probst A.J."/>
            <person name="Thomas B.C."/>
            <person name="Singh A."/>
            <person name="Wilkins M.J."/>
            <person name="Karaoz U."/>
            <person name="Brodie E.L."/>
            <person name="Williams K.H."/>
            <person name="Hubbard S.S."/>
            <person name="Banfield J.F."/>
        </authorList>
    </citation>
    <scope>NUCLEOTIDE SEQUENCE [LARGE SCALE GENOMIC DNA]</scope>
</reference>
<gene>
    <name evidence="4" type="ORF">A3C86_03970</name>
</gene>
<dbReference type="GO" id="GO:0044550">
    <property type="term" value="P:secondary metabolite biosynthetic process"/>
    <property type="evidence" value="ECO:0007669"/>
    <property type="project" value="TreeGrafter"/>
</dbReference>
<dbReference type="NCBIfam" id="TIGR00748">
    <property type="entry name" value="HMG_CoA_syn_Arc"/>
    <property type="match status" value="1"/>
</dbReference>